<sequence length="51" mass="5721">LSVGSVVLIQEDHQPRLHWRLARVEKLLPGADGHVRCVQLRTDTGVLVRPV</sequence>
<name>R7T5B3_CAPTE</name>
<dbReference type="HOGENOM" id="CLU_211840_0_0_1"/>
<organism evidence="2">
    <name type="scientific">Capitella teleta</name>
    <name type="common">Polychaete worm</name>
    <dbReference type="NCBI Taxonomy" id="283909"/>
    <lineage>
        <taxon>Eukaryota</taxon>
        <taxon>Metazoa</taxon>
        <taxon>Spiralia</taxon>
        <taxon>Lophotrochozoa</taxon>
        <taxon>Annelida</taxon>
        <taxon>Polychaeta</taxon>
        <taxon>Sedentaria</taxon>
        <taxon>Scolecida</taxon>
        <taxon>Capitellidae</taxon>
        <taxon>Capitella</taxon>
    </lineage>
</organism>
<dbReference type="AlphaFoldDB" id="R7T5B3"/>
<proteinExistence type="predicted"/>
<feature type="non-terminal residue" evidence="2">
    <location>
        <position position="51"/>
    </location>
</feature>
<reference evidence="2" key="1">
    <citation type="journal article" date="2013" name="Nature">
        <title>Insights into bilaterian evolution from three spiralian genomes.</title>
        <authorList>
            <person name="Simakov O."/>
            <person name="Marletaz F."/>
            <person name="Cho S.J."/>
            <person name="Edsinger-Gonzales E."/>
            <person name="Havlak P."/>
            <person name="Hellsten U."/>
            <person name="Kuo D.H."/>
            <person name="Larsson T."/>
            <person name="Lv J."/>
            <person name="Arendt D."/>
            <person name="Savage R."/>
            <person name="Osoegawa K."/>
            <person name="de Jong P."/>
            <person name="Grimwood J."/>
            <person name="Chapman J.A."/>
            <person name="Shapiro H."/>
            <person name="Aerts A."/>
            <person name="Otillar R.P."/>
            <person name="Terry A.Y."/>
            <person name="Boore J.L."/>
            <person name="Grigoriev I.V."/>
            <person name="Lindberg D.R."/>
            <person name="Seaver E.C."/>
            <person name="Weisblat D.A."/>
            <person name="Putnam N.H."/>
            <person name="Rokhsar D.S."/>
        </authorList>
    </citation>
    <scope>NUCLEOTIDE SEQUENCE</scope>
    <source>
        <strain evidence="2">I ESC-2004</strain>
    </source>
</reference>
<dbReference type="Pfam" id="PF18701">
    <property type="entry name" value="DUF5641"/>
    <property type="match status" value="1"/>
</dbReference>
<feature type="domain" description="DUF5641" evidence="1">
    <location>
        <begin position="1"/>
        <end position="51"/>
    </location>
</feature>
<dbReference type="OMA" id="NGICCRP"/>
<gene>
    <name evidence="2" type="ORF">CAPTEDRAFT_31531</name>
</gene>
<protein>
    <recommendedName>
        <fullName evidence="1">DUF5641 domain-containing protein</fullName>
    </recommendedName>
</protein>
<evidence type="ECO:0000313" key="2">
    <source>
        <dbReference type="EMBL" id="ELT88283.1"/>
    </source>
</evidence>
<dbReference type="InterPro" id="IPR040676">
    <property type="entry name" value="DUF5641"/>
</dbReference>
<dbReference type="EMBL" id="KB311884">
    <property type="protein sequence ID" value="ELT88283.1"/>
    <property type="molecule type" value="Genomic_DNA"/>
</dbReference>
<accession>R7T5B3</accession>
<evidence type="ECO:0000259" key="1">
    <source>
        <dbReference type="Pfam" id="PF18701"/>
    </source>
</evidence>
<feature type="non-terminal residue" evidence="2">
    <location>
        <position position="1"/>
    </location>
</feature>
<dbReference type="OrthoDB" id="6153979at2759"/>